<dbReference type="AlphaFoldDB" id="A0A2P5AUH0"/>
<dbReference type="EMBL" id="JXTB01000445">
    <property type="protein sequence ID" value="PON40151.1"/>
    <property type="molecule type" value="Genomic_DNA"/>
</dbReference>
<accession>A0A2P5AUH0</accession>
<keyword evidence="2" id="KW-1185">Reference proteome</keyword>
<dbReference type="Proteomes" id="UP000237105">
    <property type="component" value="Unassembled WGS sequence"/>
</dbReference>
<name>A0A2P5AUH0_PARAD</name>
<gene>
    <name evidence="1" type="ORF">PanWU01x14_299180</name>
</gene>
<evidence type="ECO:0000313" key="2">
    <source>
        <dbReference type="Proteomes" id="UP000237105"/>
    </source>
</evidence>
<sequence>MCLILLKNVLESDEILVSRTPMIKKIDSRFQFQAQRSKNTRDFEFDLSGTGVVALNLGFEFRDWIGEILLIATIREGNGNLFQ</sequence>
<evidence type="ECO:0000313" key="1">
    <source>
        <dbReference type="EMBL" id="PON40151.1"/>
    </source>
</evidence>
<reference evidence="2" key="1">
    <citation type="submission" date="2016-06" db="EMBL/GenBank/DDBJ databases">
        <title>Parallel loss of symbiosis genes in relatives of nitrogen-fixing non-legume Parasponia.</title>
        <authorList>
            <person name="Van Velzen R."/>
            <person name="Holmer R."/>
            <person name="Bu F."/>
            <person name="Rutten L."/>
            <person name="Van Zeijl A."/>
            <person name="Liu W."/>
            <person name="Santuari L."/>
            <person name="Cao Q."/>
            <person name="Sharma T."/>
            <person name="Shen D."/>
            <person name="Roswanjaya Y."/>
            <person name="Wardhani T."/>
            <person name="Kalhor M.S."/>
            <person name="Jansen J."/>
            <person name="Van den Hoogen J."/>
            <person name="Gungor B."/>
            <person name="Hartog M."/>
            <person name="Hontelez J."/>
            <person name="Verver J."/>
            <person name="Yang W.-C."/>
            <person name="Schijlen E."/>
            <person name="Repin R."/>
            <person name="Schilthuizen M."/>
            <person name="Schranz E."/>
            <person name="Heidstra R."/>
            <person name="Miyata K."/>
            <person name="Fedorova E."/>
            <person name="Kohlen W."/>
            <person name="Bisseling T."/>
            <person name="Smit S."/>
            <person name="Geurts R."/>
        </authorList>
    </citation>
    <scope>NUCLEOTIDE SEQUENCE [LARGE SCALE GENOMIC DNA]</scope>
    <source>
        <strain evidence="2">cv. WU1-14</strain>
    </source>
</reference>
<protein>
    <submittedName>
        <fullName evidence="1">Uncharacterized protein</fullName>
    </submittedName>
</protein>
<organism evidence="1 2">
    <name type="scientific">Parasponia andersonii</name>
    <name type="common">Sponia andersonii</name>
    <dbReference type="NCBI Taxonomy" id="3476"/>
    <lineage>
        <taxon>Eukaryota</taxon>
        <taxon>Viridiplantae</taxon>
        <taxon>Streptophyta</taxon>
        <taxon>Embryophyta</taxon>
        <taxon>Tracheophyta</taxon>
        <taxon>Spermatophyta</taxon>
        <taxon>Magnoliopsida</taxon>
        <taxon>eudicotyledons</taxon>
        <taxon>Gunneridae</taxon>
        <taxon>Pentapetalae</taxon>
        <taxon>rosids</taxon>
        <taxon>fabids</taxon>
        <taxon>Rosales</taxon>
        <taxon>Cannabaceae</taxon>
        <taxon>Parasponia</taxon>
    </lineage>
</organism>
<comment type="caution">
    <text evidence="1">The sequence shown here is derived from an EMBL/GenBank/DDBJ whole genome shotgun (WGS) entry which is preliminary data.</text>
</comment>
<proteinExistence type="predicted"/>